<gene>
    <name evidence="1" type="ORF">SERLADRAFT_378574</name>
</gene>
<dbReference type="AlphaFoldDB" id="F8NJ67"/>
<dbReference type="HOGENOM" id="CLU_3033856_0_0_1"/>
<proteinExistence type="predicted"/>
<dbReference type="GeneID" id="18810771"/>
<dbReference type="KEGG" id="sla:SERLADRAFT_378574"/>
<dbReference type="EMBL" id="GL945429">
    <property type="protein sequence ID" value="EGO29551.1"/>
    <property type="molecule type" value="Genomic_DNA"/>
</dbReference>
<evidence type="ECO:0000313" key="1">
    <source>
        <dbReference type="EMBL" id="EGO29551.1"/>
    </source>
</evidence>
<protein>
    <submittedName>
        <fullName evidence="1">Uncharacterized protein</fullName>
    </submittedName>
</protein>
<reference evidence="1" key="1">
    <citation type="submission" date="2011-04" db="EMBL/GenBank/DDBJ databases">
        <title>Evolution of plant cell wall degrading machinery underlies the functional diversity of forest fungi.</title>
        <authorList>
            <consortium name="US DOE Joint Genome Institute (JGI-PGF)"/>
            <person name="Eastwood D.C."/>
            <person name="Floudas D."/>
            <person name="Binder M."/>
            <person name="Majcherczyk A."/>
            <person name="Schneider P."/>
            <person name="Aerts A."/>
            <person name="Asiegbu F.O."/>
            <person name="Baker S.E."/>
            <person name="Barry K."/>
            <person name="Bendiksby M."/>
            <person name="Blumentritt M."/>
            <person name="Coutinho P.M."/>
            <person name="Cullen D."/>
            <person name="Cullen D."/>
            <person name="Gathman A."/>
            <person name="Goodell B."/>
            <person name="Henrissat B."/>
            <person name="Ihrmark K."/>
            <person name="Kauserud H."/>
            <person name="Kohler A."/>
            <person name="LaButti K."/>
            <person name="Lapidus A."/>
            <person name="Lavin J.L."/>
            <person name="Lee Y.-H."/>
            <person name="Lindquist E."/>
            <person name="Lilly W."/>
            <person name="Lucas S."/>
            <person name="Morin E."/>
            <person name="Murat C."/>
            <person name="Oguiza J.A."/>
            <person name="Park J."/>
            <person name="Pisabarro A.G."/>
            <person name="Riley R."/>
            <person name="Rosling A."/>
            <person name="Salamov A."/>
            <person name="Schmidt O."/>
            <person name="Schmutz J."/>
            <person name="Skrede I."/>
            <person name="Stenlid J."/>
            <person name="Wiebenga A."/>
            <person name="Xie X."/>
            <person name="Kues U."/>
            <person name="Hibbett D.S."/>
            <person name="Hoffmeister D."/>
            <person name="Hogberg N."/>
            <person name="Martin F."/>
            <person name="Grigoriev I.V."/>
            <person name="Watkinson S.C."/>
        </authorList>
    </citation>
    <scope>NUCLEOTIDE SEQUENCE</scope>
    <source>
        <strain evidence="1">S7.9</strain>
    </source>
</reference>
<accession>F8NJ67</accession>
<organism>
    <name type="scientific">Serpula lacrymans var. lacrymans (strain S7.9)</name>
    <name type="common">Dry rot fungus</name>
    <dbReference type="NCBI Taxonomy" id="578457"/>
    <lineage>
        <taxon>Eukaryota</taxon>
        <taxon>Fungi</taxon>
        <taxon>Dikarya</taxon>
        <taxon>Basidiomycota</taxon>
        <taxon>Agaricomycotina</taxon>
        <taxon>Agaricomycetes</taxon>
        <taxon>Agaricomycetidae</taxon>
        <taxon>Boletales</taxon>
        <taxon>Coniophorineae</taxon>
        <taxon>Serpulaceae</taxon>
        <taxon>Serpula</taxon>
    </lineage>
</organism>
<name>F8NJ67_SERL9</name>
<dbReference type="Proteomes" id="UP000008064">
    <property type="component" value="Unassembled WGS sequence"/>
</dbReference>
<dbReference type="RefSeq" id="XP_007313793.1">
    <property type="nucleotide sequence ID" value="XM_007313731.1"/>
</dbReference>
<sequence length="55" mass="6585">MFSGESIYYNLFRTRCKAIALDYRTQAYAKYCQWVVVAKARSVYKQTMNPSLRHR</sequence>